<dbReference type="InterPro" id="IPR006059">
    <property type="entry name" value="SBP"/>
</dbReference>
<evidence type="ECO:0000313" key="4">
    <source>
        <dbReference type="Proteomes" id="UP000479114"/>
    </source>
</evidence>
<proteinExistence type="predicted"/>
<dbReference type="InterPro" id="IPR022627">
    <property type="entry name" value="DUF3502"/>
</dbReference>
<evidence type="ECO:0000313" key="3">
    <source>
        <dbReference type="EMBL" id="QHW33003.1"/>
    </source>
</evidence>
<feature type="chain" id="PRO_5039488256" evidence="1">
    <location>
        <begin position="28"/>
        <end position="508"/>
    </location>
</feature>
<feature type="domain" description="DUF3502" evidence="2">
    <location>
        <begin position="429"/>
        <end position="493"/>
    </location>
</feature>
<dbReference type="Proteomes" id="UP000479114">
    <property type="component" value="Chromosome"/>
</dbReference>
<dbReference type="SUPFAM" id="SSF53850">
    <property type="entry name" value="Periplasmic binding protein-like II"/>
    <property type="match status" value="1"/>
</dbReference>
<dbReference type="InterPro" id="IPR050490">
    <property type="entry name" value="Bact_solute-bd_prot1"/>
</dbReference>
<dbReference type="AlphaFoldDB" id="A0A6C0P5J9"/>
<name>A0A6C0P5J9_9BACL</name>
<dbReference type="Pfam" id="PF01547">
    <property type="entry name" value="SBP_bac_1"/>
    <property type="match status" value="1"/>
</dbReference>
<evidence type="ECO:0000256" key="1">
    <source>
        <dbReference type="SAM" id="SignalP"/>
    </source>
</evidence>
<protein>
    <submittedName>
        <fullName evidence="3">ABC transporter substrate-binding protein</fullName>
    </submittedName>
</protein>
<dbReference type="KEGG" id="prz:GZH47_20850"/>
<gene>
    <name evidence="3" type="ORF">GZH47_20850</name>
</gene>
<keyword evidence="4" id="KW-1185">Reference proteome</keyword>
<evidence type="ECO:0000259" key="2">
    <source>
        <dbReference type="Pfam" id="PF12010"/>
    </source>
</evidence>
<keyword evidence="1" id="KW-0732">Signal</keyword>
<dbReference type="Pfam" id="PF12010">
    <property type="entry name" value="DUF3502"/>
    <property type="match status" value="1"/>
</dbReference>
<feature type="signal peptide" evidence="1">
    <location>
        <begin position="1"/>
        <end position="27"/>
    </location>
</feature>
<organism evidence="3 4">
    <name type="scientific">Paenibacillus rhizovicinus</name>
    <dbReference type="NCBI Taxonomy" id="2704463"/>
    <lineage>
        <taxon>Bacteria</taxon>
        <taxon>Bacillati</taxon>
        <taxon>Bacillota</taxon>
        <taxon>Bacilli</taxon>
        <taxon>Bacillales</taxon>
        <taxon>Paenibacillaceae</taxon>
        <taxon>Paenibacillus</taxon>
    </lineage>
</organism>
<dbReference type="Gene3D" id="3.40.190.10">
    <property type="entry name" value="Periplasmic binding protein-like II"/>
    <property type="match status" value="1"/>
</dbReference>
<reference evidence="3 4" key="1">
    <citation type="submission" date="2020-02" db="EMBL/GenBank/DDBJ databases">
        <title>Paenibacillus sp. nov., isolated from rhizosphere soil of tomato.</title>
        <authorList>
            <person name="Weon H.-Y."/>
            <person name="Lee S.A."/>
        </authorList>
    </citation>
    <scope>NUCLEOTIDE SEQUENCE [LARGE SCALE GENOMIC DNA]</scope>
    <source>
        <strain evidence="3 4">14171R-81</strain>
    </source>
</reference>
<dbReference type="PANTHER" id="PTHR43649:SF17">
    <property type="entry name" value="ABC TRANSPORTER SOLUTE BINDING PROTEIN-SUGAR TRANSPORT"/>
    <property type="match status" value="1"/>
</dbReference>
<dbReference type="EMBL" id="CP048286">
    <property type="protein sequence ID" value="QHW33003.1"/>
    <property type="molecule type" value="Genomic_DNA"/>
</dbReference>
<sequence>MNIKLRSCKSRFAGGMALLLLASSAPAAVNAASGGQAQAPVTLTMYYPGTESPDEAVVEEAINHYLNMKIGVSLDLRPYDWANYNNKIKVMIAAGEPMDLFFTAGWLNFKQFADINVLRDLTPLLARYAPDMMKTMNPLYLKGTAINGRNYAVPTQMNNVTWKGLLINKQLADKYHFDIAGIKKLSDLEPMLKVIKAKESKATPLFGKIADFEGLASYQKLAPDSPGSLMPGGGTKVANEFASPAMSSLLAQYYRWTTKGYIVPSRQAFNSFQDQTLFSSQASVQTFAVLTSSANYDTASQLQTATGQSWLEVRLQAPLITNENLTAGMLSVSSLSKHAEDAVRVINLLHANKKLLDLLDWGIAGTHYRADAGSPGMITPIGKGYATSGPWMFGNPGLTYHTKADAADPNIWARGKKIFDKAALSPVIGLYYDPAPNAESNQAVNSLISNFNANMDRAPQDPATALPKLQSRLKQAGIAGVIADKQRQVDAYLTEKHKLAVQQQALAQ</sequence>
<accession>A0A6C0P5J9</accession>
<dbReference type="PANTHER" id="PTHR43649">
    <property type="entry name" value="ARABINOSE-BINDING PROTEIN-RELATED"/>
    <property type="match status" value="1"/>
</dbReference>